<dbReference type="Gene3D" id="3.40.50.80">
    <property type="entry name" value="Nucleotide-binding domain of ferredoxin-NADP reductase (FNR) module"/>
    <property type="match status" value="1"/>
</dbReference>
<sequence>MARPTPRELEVLHSTHVTPHMLRITLGGSALADFPAGQESAYIKLMFPQPGEERPLVRTYTVRQQGPDSIDVDFALHDAFSPQTQGPASSWAANAQPGDRILVGGPGPRKLVNPEGDWFLIAGDMTALPAISVNLALLPADARGYAVIEVVDAADIQPLAHPENLELVWVVNPQANAGVHPLLDSIKALRWLDGNPAVWAACEFNSMRAMRKYFKQQRQIPKSHLYISSYWKIGSSESQHKVAKKQDEQQEQ</sequence>
<comment type="similarity">
    <text evidence="1">Belongs to the SIP oxidoreductase family.</text>
</comment>
<dbReference type="Pfam" id="PF04954">
    <property type="entry name" value="SIP"/>
    <property type="match status" value="1"/>
</dbReference>
<dbReference type="InterPro" id="IPR039261">
    <property type="entry name" value="FNR_nucleotide-bd"/>
</dbReference>
<accession>A0A9E5JXD6</accession>
<dbReference type="InterPro" id="IPR017927">
    <property type="entry name" value="FAD-bd_FR_type"/>
</dbReference>
<dbReference type="CDD" id="cd06193">
    <property type="entry name" value="siderophore_interacting"/>
    <property type="match status" value="1"/>
</dbReference>
<dbReference type="PANTHER" id="PTHR30157">
    <property type="entry name" value="FERRIC REDUCTASE, NADPH-DEPENDENT"/>
    <property type="match status" value="1"/>
</dbReference>
<comment type="caution">
    <text evidence="3">The sequence shown here is derived from an EMBL/GenBank/DDBJ whole genome shotgun (WGS) entry which is preliminary data.</text>
</comment>
<dbReference type="InterPro" id="IPR013113">
    <property type="entry name" value="SIP_FAD-bd"/>
</dbReference>
<dbReference type="InterPro" id="IPR017938">
    <property type="entry name" value="Riboflavin_synthase-like_b-brl"/>
</dbReference>
<gene>
    <name evidence="3" type="ORF">G8770_12015</name>
</gene>
<evidence type="ECO:0000256" key="1">
    <source>
        <dbReference type="ARBA" id="ARBA00035644"/>
    </source>
</evidence>
<keyword evidence="4" id="KW-1185">Reference proteome</keyword>
<dbReference type="SUPFAM" id="SSF63380">
    <property type="entry name" value="Riboflavin synthase domain-like"/>
    <property type="match status" value="1"/>
</dbReference>
<dbReference type="PANTHER" id="PTHR30157:SF0">
    <property type="entry name" value="NADPH-DEPENDENT FERRIC-CHELATE REDUCTASE"/>
    <property type="match status" value="1"/>
</dbReference>
<dbReference type="InterPro" id="IPR007037">
    <property type="entry name" value="SIP_rossman_dom"/>
</dbReference>
<dbReference type="GO" id="GO:0016491">
    <property type="term" value="F:oxidoreductase activity"/>
    <property type="evidence" value="ECO:0007669"/>
    <property type="project" value="InterPro"/>
</dbReference>
<protein>
    <submittedName>
        <fullName evidence="3">Siderophore-interacting protein</fullName>
    </submittedName>
</protein>
<dbReference type="Pfam" id="PF08021">
    <property type="entry name" value="FAD_binding_9"/>
    <property type="match status" value="1"/>
</dbReference>
<dbReference type="PROSITE" id="PS51384">
    <property type="entry name" value="FAD_FR"/>
    <property type="match status" value="1"/>
</dbReference>
<organism evidence="3 4">
    <name type="scientific">Pseudomaricurvus hydrocarbonicus</name>
    <dbReference type="NCBI Taxonomy" id="1470433"/>
    <lineage>
        <taxon>Bacteria</taxon>
        <taxon>Pseudomonadati</taxon>
        <taxon>Pseudomonadota</taxon>
        <taxon>Gammaproteobacteria</taxon>
        <taxon>Cellvibrionales</taxon>
        <taxon>Cellvibrionaceae</taxon>
        <taxon>Pseudomaricurvus</taxon>
    </lineage>
</organism>
<dbReference type="EMBL" id="JAAONZ010000008">
    <property type="protein sequence ID" value="NHO66270.1"/>
    <property type="molecule type" value="Genomic_DNA"/>
</dbReference>
<dbReference type="Proteomes" id="UP000787472">
    <property type="component" value="Unassembled WGS sequence"/>
</dbReference>
<evidence type="ECO:0000313" key="4">
    <source>
        <dbReference type="Proteomes" id="UP000787472"/>
    </source>
</evidence>
<name>A0A9E5JXD6_9GAMM</name>
<proteinExistence type="inferred from homology"/>
<evidence type="ECO:0000313" key="3">
    <source>
        <dbReference type="EMBL" id="NHO66270.1"/>
    </source>
</evidence>
<feature type="domain" description="FAD-binding FR-type" evidence="2">
    <location>
        <begin position="4"/>
        <end position="113"/>
    </location>
</feature>
<dbReference type="RefSeq" id="WP_167186789.1">
    <property type="nucleotide sequence ID" value="NZ_JAAONZ010000008.1"/>
</dbReference>
<dbReference type="Gene3D" id="2.40.30.10">
    <property type="entry name" value="Translation factors"/>
    <property type="match status" value="1"/>
</dbReference>
<dbReference type="InterPro" id="IPR039374">
    <property type="entry name" value="SIP_fam"/>
</dbReference>
<evidence type="ECO:0000259" key="2">
    <source>
        <dbReference type="PROSITE" id="PS51384"/>
    </source>
</evidence>
<reference evidence="3" key="1">
    <citation type="submission" date="2020-03" db="EMBL/GenBank/DDBJ databases">
        <authorList>
            <person name="Guo F."/>
        </authorList>
    </citation>
    <scope>NUCLEOTIDE SEQUENCE</scope>
    <source>
        <strain evidence="3">JCM 30134</strain>
    </source>
</reference>
<dbReference type="AlphaFoldDB" id="A0A9E5JXD6"/>